<evidence type="ECO:0000313" key="1">
    <source>
        <dbReference type="EMBL" id="ORP03945.1"/>
    </source>
</evidence>
<accession>A0A1X1KWY6</accession>
<reference evidence="1 2" key="1">
    <citation type="journal article" date="2016" name="Eur. J. Clin. Microbiol. Infect. Dis.">
        <title>Whole genome sequencing as a tool for phylogenetic analysis of clinical strains of Mitis group streptococci.</title>
        <authorList>
            <person name="Rasmussen L.H."/>
            <person name="Dargis R."/>
            <person name="Hojholt K."/>
            <person name="Christensen J.J."/>
            <person name="Skovgaard O."/>
            <person name="Justesen U.S."/>
            <person name="Rosenvinge F.S."/>
            <person name="Moser C."/>
            <person name="Lukjancenko O."/>
            <person name="Rasmussen S."/>
            <person name="Nielsen X.C."/>
        </authorList>
    </citation>
    <scope>NUCLEOTIDE SEQUENCE [LARGE SCALE GENOMIC DNA]</scope>
    <source>
        <strain evidence="1 2">B_5756_13</strain>
    </source>
</reference>
<dbReference type="Proteomes" id="UP000193388">
    <property type="component" value="Unassembled WGS sequence"/>
</dbReference>
<evidence type="ECO:0000313" key="2">
    <source>
        <dbReference type="Proteomes" id="UP000193388"/>
    </source>
</evidence>
<sequence length="59" mass="7245">MRLQIKLTWFEEIFEEYEFQSIYELESLLTRLCTKRELLGSLIHHFTYLKEISLPHSQL</sequence>
<comment type="caution">
    <text evidence="1">The sequence shown here is derived from an EMBL/GenBank/DDBJ whole genome shotgun (WGS) entry which is preliminary data.</text>
</comment>
<dbReference type="AlphaFoldDB" id="A0A1X1KWY6"/>
<proteinExistence type="predicted"/>
<protein>
    <submittedName>
        <fullName evidence="1">Uncharacterized protein</fullName>
    </submittedName>
</protein>
<gene>
    <name evidence="1" type="ORF">B7693_02855</name>
</gene>
<dbReference type="EMBL" id="NCVM01000024">
    <property type="protein sequence ID" value="ORP03945.1"/>
    <property type="molecule type" value="Genomic_DNA"/>
</dbReference>
<organism evidence="1 2">
    <name type="scientific">Streptococcus mitis</name>
    <dbReference type="NCBI Taxonomy" id="28037"/>
    <lineage>
        <taxon>Bacteria</taxon>
        <taxon>Bacillati</taxon>
        <taxon>Bacillota</taxon>
        <taxon>Bacilli</taxon>
        <taxon>Lactobacillales</taxon>
        <taxon>Streptococcaceae</taxon>
        <taxon>Streptococcus</taxon>
        <taxon>Streptococcus mitis group</taxon>
    </lineage>
</organism>
<name>A0A1X1KWY6_STRMT</name>